<accession>A0A3B0YI30</accession>
<dbReference type="AlphaFoldDB" id="A0A3B0YI30"/>
<organism evidence="2">
    <name type="scientific">hydrothermal vent metagenome</name>
    <dbReference type="NCBI Taxonomy" id="652676"/>
    <lineage>
        <taxon>unclassified sequences</taxon>
        <taxon>metagenomes</taxon>
        <taxon>ecological metagenomes</taxon>
    </lineage>
</organism>
<evidence type="ECO:0000256" key="1">
    <source>
        <dbReference type="SAM" id="MobiDB-lite"/>
    </source>
</evidence>
<protein>
    <submittedName>
        <fullName evidence="2">Uncharacterized protein</fullName>
    </submittedName>
</protein>
<proteinExistence type="predicted"/>
<dbReference type="EMBL" id="UOFN01000044">
    <property type="protein sequence ID" value="VAW74952.1"/>
    <property type="molecule type" value="Genomic_DNA"/>
</dbReference>
<evidence type="ECO:0000313" key="2">
    <source>
        <dbReference type="EMBL" id="VAW74952.1"/>
    </source>
</evidence>
<sequence length="92" mass="9981">MNCWLGKSVLTLMCLLLVQNTALAYKETTHEEFSKYAVDGSVLNDDPSLLSDYGLSPYGAIEYKNSKNENASVQTLDKHGRPPSSAGEAIAV</sequence>
<name>A0A3B0YI30_9ZZZZ</name>
<gene>
    <name evidence="2" type="ORF">MNBD_GAMMA15-811</name>
</gene>
<feature type="region of interest" description="Disordered" evidence="1">
    <location>
        <begin position="71"/>
        <end position="92"/>
    </location>
</feature>
<reference evidence="2" key="1">
    <citation type="submission" date="2018-06" db="EMBL/GenBank/DDBJ databases">
        <authorList>
            <person name="Zhirakovskaya E."/>
        </authorList>
    </citation>
    <scope>NUCLEOTIDE SEQUENCE</scope>
</reference>